<feature type="domain" description="HTH tetR-type" evidence="4">
    <location>
        <begin position="20"/>
        <end position="80"/>
    </location>
</feature>
<dbReference type="InterPro" id="IPR009057">
    <property type="entry name" value="Homeodomain-like_sf"/>
</dbReference>
<dbReference type="SUPFAM" id="SSF48498">
    <property type="entry name" value="Tetracyclin repressor-like, C-terminal domain"/>
    <property type="match status" value="1"/>
</dbReference>
<name>A0A0U3F818_9MICC</name>
<dbReference type="SUPFAM" id="SSF46689">
    <property type="entry name" value="Homeodomain-like"/>
    <property type="match status" value="1"/>
</dbReference>
<dbReference type="InterPro" id="IPR036271">
    <property type="entry name" value="Tet_transcr_reg_TetR-rel_C_sf"/>
</dbReference>
<keyword evidence="1 2" id="KW-0238">DNA-binding</keyword>
<dbReference type="Proteomes" id="UP000065151">
    <property type="component" value="Chromosome"/>
</dbReference>
<evidence type="ECO:0000256" key="3">
    <source>
        <dbReference type="SAM" id="MobiDB-lite"/>
    </source>
</evidence>
<dbReference type="PANTHER" id="PTHR30328:SF54">
    <property type="entry name" value="HTH-TYPE TRANSCRIPTIONAL REPRESSOR SCO4008"/>
    <property type="match status" value="1"/>
</dbReference>
<dbReference type="GO" id="GO:0006355">
    <property type="term" value="P:regulation of DNA-templated transcription"/>
    <property type="evidence" value="ECO:0007669"/>
    <property type="project" value="UniProtKB-ARBA"/>
</dbReference>
<proteinExistence type="predicted"/>
<dbReference type="AlphaFoldDB" id="A0A0U3F818"/>
<dbReference type="PANTHER" id="PTHR30328">
    <property type="entry name" value="TRANSCRIPTIONAL REPRESSOR"/>
    <property type="match status" value="1"/>
</dbReference>
<evidence type="ECO:0000256" key="2">
    <source>
        <dbReference type="PROSITE-ProRule" id="PRU00335"/>
    </source>
</evidence>
<dbReference type="InterPro" id="IPR050109">
    <property type="entry name" value="HTH-type_TetR-like_transc_reg"/>
</dbReference>
<gene>
    <name evidence="5" type="ORF">AU252_01620</name>
</gene>
<dbReference type="InterPro" id="IPR001647">
    <property type="entry name" value="HTH_TetR"/>
</dbReference>
<protein>
    <recommendedName>
        <fullName evidence="4">HTH tetR-type domain-containing protein</fullName>
    </recommendedName>
</protein>
<dbReference type="InterPro" id="IPR041467">
    <property type="entry name" value="Sco4008_C"/>
</dbReference>
<feature type="region of interest" description="Disordered" evidence="3">
    <location>
        <begin position="1"/>
        <end position="23"/>
    </location>
</feature>
<dbReference type="STRING" id="121292.AU252_01620"/>
<evidence type="ECO:0000313" key="6">
    <source>
        <dbReference type="Proteomes" id="UP000065151"/>
    </source>
</evidence>
<feature type="DNA-binding region" description="H-T-H motif" evidence="2">
    <location>
        <begin position="43"/>
        <end position="62"/>
    </location>
</feature>
<dbReference type="PRINTS" id="PR00455">
    <property type="entry name" value="HTHTETR"/>
</dbReference>
<dbReference type="RefSeq" id="WP_058929235.1">
    <property type="nucleotide sequence ID" value="NZ_CP013747.1"/>
</dbReference>
<dbReference type="PROSITE" id="PS50977">
    <property type="entry name" value="HTH_TETR_2"/>
    <property type="match status" value="1"/>
</dbReference>
<accession>A0A0U3F818</accession>
<dbReference type="Pfam" id="PF00440">
    <property type="entry name" value="TetR_N"/>
    <property type="match status" value="1"/>
</dbReference>
<sequence>MTKRKDAEKPTSGEEANDSSSKDQRILEVAADEFAAVGFAAVRIDKIAALAKCNKQLIYYYFGSKENLYEAVLAKMVEKMASYWAETENLKLEDTLSYRFANLSRDVERWRRLLIWEGLEIDAEDGDELRLQEVRAQSVGRQTETIRRAQDRGEIDPGIDPAMLTLFLTLMASGPAAFPQLTRMITGDKPNSPEFAARQNKFFRTLVHPITGAGRLERDVALDEEKDPVNAEH</sequence>
<feature type="compositionally biased region" description="Basic and acidic residues" evidence="3">
    <location>
        <begin position="1"/>
        <end position="12"/>
    </location>
</feature>
<organism evidence="5">
    <name type="scientific">Pseudarthrobacter sulfonivorans</name>
    <dbReference type="NCBI Taxonomy" id="121292"/>
    <lineage>
        <taxon>Bacteria</taxon>
        <taxon>Bacillati</taxon>
        <taxon>Actinomycetota</taxon>
        <taxon>Actinomycetes</taxon>
        <taxon>Micrococcales</taxon>
        <taxon>Micrococcaceae</taxon>
        <taxon>Pseudarthrobacter</taxon>
    </lineage>
</organism>
<evidence type="ECO:0000256" key="1">
    <source>
        <dbReference type="ARBA" id="ARBA00023125"/>
    </source>
</evidence>
<reference evidence="5 6" key="1">
    <citation type="submission" date="2015-12" db="EMBL/GenBank/DDBJ databases">
        <authorList>
            <person name="Shamseldin A."/>
            <person name="Moawad H."/>
            <person name="Abd El-Rahim W.M."/>
            <person name="Sadowsky M.J."/>
        </authorList>
    </citation>
    <scope>NUCLEOTIDE SEQUENCE [LARGE SCALE GENOMIC DNA]</scope>
    <source>
        <strain evidence="5 6">Ar51</strain>
    </source>
</reference>
<evidence type="ECO:0000313" key="5">
    <source>
        <dbReference type="EMBL" id="ALV40025.1"/>
    </source>
</evidence>
<dbReference type="EMBL" id="CP013747">
    <property type="protein sequence ID" value="ALV40025.1"/>
    <property type="molecule type" value="Genomic_DNA"/>
</dbReference>
<dbReference type="GO" id="GO:0003677">
    <property type="term" value="F:DNA binding"/>
    <property type="evidence" value="ECO:0007669"/>
    <property type="project" value="UniProtKB-UniRule"/>
</dbReference>
<evidence type="ECO:0000259" key="4">
    <source>
        <dbReference type="PROSITE" id="PS50977"/>
    </source>
</evidence>
<dbReference type="Gene3D" id="1.10.357.10">
    <property type="entry name" value="Tetracycline Repressor, domain 2"/>
    <property type="match status" value="1"/>
</dbReference>
<dbReference type="Pfam" id="PF17926">
    <property type="entry name" value="TetR_C_21"/>
    <property type="match status" value="1"/>
</dbReference>
<dbReference type="KEGG" id="psul:AU252_01620"/>